<evidence type="ECO:0000313" key="8">
    <source>
        <dbReference type="EMBL" id="KAK9915141.1"/>
    </source>
</evidence>
<dbReference type="InterPro" id="IPR044174">
    <property type="entry name" value="BC10-like"/>
</dbReference>
<keyword evidence="7" id="KW-0732">Signal</keyword>
<dbReference type="PANTHER" id="PTHR31042">
    <property type="entry name" value="CORE-2/I-BRANCHING BETA-1,6-N-ACETYLGLUCOSAMINYLTRANSFERASE FAMILY PROTEIN-RELATED"/>
    <property type="match status" value="1"/>
</dbReference>
<evidence type="ECO:0000256" key="5">
    <source>
        <dbReference type="ARBA" id="ARBA00023180"/>
    </source>
</evidence>
<gene>
    <name evidence="8" type="ORF">WJX75_005257</name>
</gene>
<dbReference type="InterPro" id="IPR003406">
    <property type="entry name" value="Glyco_trans_14"/>
</dbReference>
<evidence type="ECO:0000256" key="2">
    <source>
        <dbReference type="ARBA" id="ARBA00022676"/>
    </source>
</evidence>
<keyword evidence="5" id="KW-0325">Glycoprotein</keyword>
<keyword evidence="2" id="KW-0328">Glycosyltransferase</keyword>
<name>A0ABR2YTZ3_9CHLO</name>
<evidence type="ECO:0000256" key="4">
    <source>
        <dbReference type="ARBA" id="ARBA00023136"/>
    </source>
</evidence>
<reference evidence="8 9" key="1">
    <citation type="journal article" date="2024" name="Nat. Commun.">
        <title>Phylogenomics reveals the evolutionary origins of lichenization in chlorophyte algae.</title>
        <authorList>
            <person name="Puginier C."/>
            <person name="Libourel C."/>
            <person name="Otte J."/>
            <person name="Skaloud P."/>
            <person name="Haon M."/>
            <person name="Grisel S."/>
            <person name="Petersen M."/>
            <person name="Berrin J.G."/>
            <person name="Delaux P.M."/>
            <person name="Dal Grande F."/>
            <person name="Keller J."/>
        </authorList>
    </citation>
    <scope>NUCLEOTIDE SEQUENCE [LARGE SCALE GENOMIC DNA]</scope>
    <source>
        <strain evidence="8 9">SAG 216-7</strain>
    </source>
</reference>
<dbReference type="Pfam" id="PF02485">
    <property type="entry name" value="Branch"/>
    <property type="match status" value="1"/>
</dbReference>
<protein>
    <recommendedName>
        <fullName evidence="10">Glycosyl transferase</fullName>
    </recommendedName>
</protein>
<accession>A0ABR2YTZ3</accession>
<feature type="region of interest" description="Disordered" evidence="6">
    <location>
        <begin position="38"/>
        <end position="61"/>
    </location>
</feature>
<keyword evidence="3" id="KW-0808">Transferase</keyword>
<dbReference type="EMBL" id="JALJOT010000005">
    <property type="protein sequence ID" value="KAK9915141.1"/>
    <property type="molecule type" value="Genomic_DNA"/>
</dbReference>
<sequence>MGSIFLIALAFVAWQGGISFRGVGRSVRGPTATRVPLAFGRSKNLGEGPASDTKPASAGPLVTPTQALEGASRWSSALLRVMPPFSSWMPPEAVAKAMDSLPPADAQQSAVQYSFPDALPKVALLFLTRGWLPYEPVWRAFLSSVPALGKGSNQGWQQLFSLHVHLPPNQFFNGESLFSGHEVAERIEVEWGQWSVMEAELVLLRAALVNPRNQRFVLLSETCVPLYPAAVVWAQLMGERRSRMNTCANTADPNDAATRMDYRWSDNMEGPRLKREHWRKSAQWFSLTAQHAQLMVTENDVAKAFKEHCWVDSANINAGWAPKSFCVADEHYMPTLLASLGKENETDCAGLLTSVWWDGPYFHPREFRGEEVNADLVTDLRGAKADNNAPKCNAPAALSSARNLFPAVRRELGEASGLDGLKAARMEELLALAEAVRGDGGSGGDVSGGTGSGGGSSGGIGVGFIEGQGDAVAAVADALKPKFLNDTESWSADTPNQLVRALLARYSPLGSSSCPLFARKFGELAVGSVEQAAAEYLAPA</sequence>
<organism evidence="8 9">
    <name type="scientific">Coccomyxa subellipsoidea</name>
    <dbReference type="NCBI Taxonomy" id="248742"/>
    <lineage>
        <taxon>Eukaryota</taxon>
        <taxon>Viridiplantae</taxon>
        <taxon>Chlorophyta</taxon>
        <taxon>core chlorophytes</taxon>
        <taxon>Trebouxiophyceae</taxon>
        <taxon>Trebouxiophyceae incertae sedis</taxon>
        <taxon>Coccomyxaceae</taxon>
        <taxon>Coccomyxa</taxon>
    </lineage>
</organism>
<keyword evidence="4" id="KW-0472">Membrane</keyword>
<feature type="chain" id="PRO_5046935155" description="Glycosyl transferase" evidence="7">
    <location>
        <begin position="20"/>
        <end position="540"/>
    </location>
</feature>
<evidence type="ECO:0008006" key="10">
    <source>
        <dbReference type="Google" id="ProtNLM"/>
    </source>
</evidence>
<evidence type="ECO:0000313" key="9">
    <source>
        <dbReference type="Proteomes" id="UP001491310"/>
    </source>
</evidence>
<keyword evidence="9" id="KW-1185">Reference proteome</keyword>
<comment type="caution">
    <text evidence="8">The sequence shown here is derived from an EMBL/GenBank/DDBJ whole genome shotgun (WGS) entry which is preliminary data.</text>
</comment>
<evidence type="ECO:0000256" key="7">
    <source>
        <dbReference type="SAM" id="SignalP"/>
    </source>
</evidence>
<evidence type="ECO:0000256" key="1">
    <source>
        <dbReference type="ARBA" id="ARBA00004606"/>
    </source>
</evidence>
<proteinExistence type="predicted"/>
<feature type="signal peptide" evidence="7">
    <location>
        <begin position="1"/>
        <end position="19"/>
    </location>
</feature>
<evidence type="ECO:0000256" key="6">
    <source>
        <dbReference type="SAM" id="MobiDB-lite"/>
    </source>
</evidence>
<evidence type="ECO:0000256" key="3">
    <source>
        <dbReference type="ARBA" id="ARBA00022679"/>
    </source>
</evidence>
<dbReference type="Proteomes" id="UP001491310">
    <property type="component" value="Unassembled WGS sequence"/>
</dbReference>
<comment type="subcellular location">
    <subcellularLocation>
        <location evidence="1">Membrane</location>
        <topology evidence="1">Single-pass type II membrane protein</topology>
    </subcellularLocation>
</comment>
<dbReference type="PANTHER" id="PTHR31042:SF8">
    <property type="entry name" value="CORE-2_I-BRANCHING BETA-1,6-N-ACETYLGLUCOSAMINYLTRANSFERASE FAMILY PROTEIN"/>
    <property type="match status" value="1"/>
</dbReference>